<gene>
    <name evidence="2" type="ORF">BAUCODRAFT_517906</name>
</gene>
<dbReference type="KEGG" id="bcom:BAUCODRAFT_517906"/>
<organism evidence="2 3">
    <name type="scientific">Baudoinia panamericana (strain UAMH 10762)</name>
    <name type="common">Angels' share fungus</name>
    <name type="synonym">Baudoinia compniacensis (strain UAMH 10762)</name>
    <dbReference type="NCBI Taxonomy" id="717646"/>
    <lineage>
        <taxon>Eukaryota</taxon>
        <taxon>Fungi</taxon>
        <taxon>Dikarya</taxon>
        <taxon>Ascomycota</taxon>
        <taxon>Pezizomycotina</taxon>
        <taxon>Dothideomycetes</taxon>
        <taxon>Dothideomycetidae</taxon>
        <taxon>Mycosphaerellales</taxon>
        <taxon>Teratosphaeriaceae</taxon>
        <taxon>Baudoinia</taxon>
    </lineage>
</organism>
<reference evidence="2 3" key="1">
    <citation type="journal article" date="2012" name="PLoS Pathog.">
        <title>Diverse lifestyles and strategies of plant pathogenesis encoded in the genomes of eighteen Dothideomycetes fungi.</title>
        <authorList>
            <person name="Ohm R.A."/>
            <person name="Feau N."/>
            <person name="Henrissat B."/>
            <person name="Schoch C.L."/>
            <person name="Horwitz B.A."/>
            <person name="Barry K.W."/>
            <person name="Condon B.J."/>
            <person name="Copeland A.C."/>
            <person name="Dhillon B."/>
            <person name="Glaser F."/>
            <person name="Hesse C.N."/>
            <person name="Kosti I."/>
            <person name="LaButti K."/>
            <person name="Lindquist E.A."/>
            <person name="Lucas S."/>
            <person name="Salamov A.A."/>
            <person name="Bradshaw R.E."/>
            <person name="Ciuffetti L."/>
            <person name="Hamelin R.C."/>
            <person name="Kema G.H.J."/>
            <person name="Lawrence C."/>
            <person name="Scott J.A."/>
            <person name="Spatafora J.W."/>
            <person name="Turgeon B.G."/>
            <person name="de Wit P.J.G.M."/>
            <person name="Zhong S."/>
            <person name="Goodwin S.B."/>
            <person name="Grigoriev I.V."/>
        </authorList>
    </citation>
    <scope>NUCLEOTIDE SEQUENCE [LARGE SCALE GENOMIC DNA]</scope>
    <source>
        <strain evidence="2 3">UAMH 10762</strain>
    </source>
</reference>
<dbReference type="GeneID" id="19115089"/>
<feature type="compositionally biased region" description="Low complexity" evidence="1">
    <location>
        <begin position="231"/>
        <end position="251"/>
    </location>
</feature>
<dbReference type="Proteomes" id="UP000011761">
    <property type="component" value="Unassembled WGS sequence"/>
</dbReference>
<evidence type="ECO:0000313" key="2">
    <source>
        <dbReference type="EMBL" id="EMC96103.1"/>
    </source>
</evidence>
<name>M2MX31_BAUPA</name>
<keyword evidence="3" id="KW-1185">Reference proteome</keyword>
<feature type="region of interest" description="Disordered" evidence="1">
    <location>
        <begin position="215"/>
        <end position="313"/>
    </location>
</feature>
<protein>
    <submittedName>
        <fullName evidence="2">Uncharacterized protein</fullName>
    </submittedName>
</protein>
<dbReference type="eggNOG" id="ENOG502RGN6">
    <property type="taxonomic scope" value="Eukaryota"/>
</dbReference>
<feature type="region of interest" description="Disordered" evidence="1">
    <location>
        <begin position="155"/>
        <end position="198"/>
    </location>
</feature>
<dbReference type="AlphaFoldDB" id="M2MX31"/>
<dbReference type="EMBL" id="KB445556">
    <property type="protein sequence ID" value="EMC96103.1"/>
    <property type="molecule type" value="Genomic_DNA"/>
</dbReference>
<proteinExistence type="predicted"/>
<sequence length="313" mass="33993">MMEDTPGSPLRAAKRRKVFRRKLDADDDNVSPSTPIETMDAVANETEARVALPRSRHNVVKKQGISFSSNSLAPKPEPLPSEETALVTMHPDREQRIAGTDRFVKPSGKTAVIDDRHMTAFVDSKMAELKAVQAATEQAQSTRNVTDELQNGAERNVESVPGMNSAAEGAAASQRNKHQHKPLARTLRQPPLRATSDLARDSLIEDIMRESDVGLYDRSASGTPSQYNFETPATDADPDSAAALAFTSAFLREQEERNRRRPPNPAPFSKVAKATGMDRTNHGPKLGGSRAQRERMKAAQATGAGSTTAAAKK</sequence>
<dbReference type="HOGENOM" id="CLU_047429_0_0_1"/>
<dbReference type="RefSeq" id="XP_007677318.1">
    <property type="nucleotide sequence ID" value="XM_007679128.1"/>
</dbReference>
<dbReference type="OrthoDB" id="5627at2759"/>
<feature type="compositionally biased region" description="Polar residues" evidence="1">
    <location>
        <begin position="220"/>
        <end position="229"/>
    </location>
</feature>
<evidence type="ECO:0000256" key="1">
    <source>
        <dbReference type="SAM" id="MobiDB-lite"/>
    </source>
</evidence>
<dbReference type="OMA" id="MCDRFTA"/>
<evidence type="ECO:0000313" key="3">
    <source>
        <dbReference type="Proteomes" id="UP000011761"/>
    </source>
</evidence>
<accession>M2MX31</accession>
<feature type="compositionally biased region" description="Low complexity" evidence="1">
    <location>
        <begin position="298"/>
        <end position="313"/>
    </location>
</feature>